<name>A0A9Q1B892_9SAUR</name>
<organism evidence="1 2">
    <name type="scientific">Phrynocephalus forsythii</name>
    <dbReference type="NCBI Taxonomy" id="171643"/>
    <lineage>
        <taxon>Eukaryota</taxon>
        <taxon>Metazoa</taxon>
        <taxon>Chordata</taxon>
        <taxon>Craniata</taxon>
        <taxon>Vertebrata</taxon>
        <taxon>Euteleostomi</taxon>
        <taxon>Lepidosauria</taxon>
        <taxon>Squamata</taxon>
        <taxon>Bifurcata</taxon>
        <taxon>Unidentata</taxon>
        <taxon>Episquamata</taxon>
        <taxon>Toxicofera</taxon>
        <taxon>Iguania</taxon>
        <taxon>Acrodonta</taxon>
        <taxon>Agamidae</taxon>
        <taxon>Agaminae</taxon>
        <taxon>Phrynocephalus</taxon>
    </lineage>
</organism>
<accession>A0A9Q1B892</accession>
<keyword evidence="2" id="KW-1185">Reference proteome</keyword>
<dbReference type="AlphaFoldDB" id="A0A9Q1B892"/>
<protein>
    <submittedName>
        <fullName evidence="1">Uncharacterized protein</fullName>
    </submittedName>
</protein>
<sequence length="53" mass="5655">MASEKHSQRKIGGCRTTSLCLPDVNPPLIALHNGSRVHFILAKSAVFLLPGTA</sequence>
<reference evidence="1" key="1">
    <citation type="journal article" date="2023" name="DNA Res.">
        <title>Chromosome-level genome assembly of Phrynocephalus forsythii using third-generation DNA sequencing and Hi-C analysis.</title>
        <authorList>
            <person name="Qi Y."/>
            <person name="Zhao W."/>
            <person name="Zhao Y."/>
            <person name="Niu C."/>
            <person name="Cao S."/>
            <person name="Zhang Y."/>
        </authorList>
    </citation>
    <scope>NUCLEOTIDE SEQUENCE</scope>
    <source>
        <tissue evidence="1">Muscle</tissue>
    </source>
</reference>
<dbReference type="Proteomes" id="UP001142489">
    <property type="component" value="Unassembled WGS sequence"/>
</dbReference>
<comment type="caution">
    <text evidence="1">The sequence shown here is derived from an EMBL/GenBank/DDBJ whole genome shotgun (WGS) entry which is preliminary data.</text>
</comment>
<evidence type="ECO:0000313" key="2">
    <source>
        <dbReference type="Proteomes" id="UP001142489"/>
    </source>
</evidence>
<evidence type="ECO:0000313" key="1">
    <source>
        <dbReference type="EMBL" id="KAJ7344729.1"/>
    </source>
</evidence>
<gene>
    <name evidence="1" type="ORF">JRQ81_000679</name>
</gene>
<proteinExistence type="predicted"/>
<dbReference type="EMBL" id="JAPFRF010000001">
    <property type="protein sequence ID" value="KAJ7344729.1"/>
    <property type="molecule type" value="Genomic_DNA"/>
</dbReference>